<dbReference type="Proteomes" id="UP000676336">
    <property type="component" value="Unassembled WGS sequence"/>
</dbReference>
<dbReference type="EMBL" id="CAJOBJ010250691">
    <property type="protein sequence ID" value="CAF5093599.1"/>
    <property type="molecule type" value="Genomic_DNA"/>
</dbReference>
<organism evidence="10 11">
    <name type="scientific">Rotaria magnacalcarata</name>
    <dbReference type="NCBI Taxonomy" id="392030"/>
    <lineage>
        <taxon>Eukaryota</taxon>
        <taxon>Metazoa</taxon>
        <taxon>Spiralia</taxon>
        <taxon>Gnathifera</taxon>
        <taxon>Rotifera</taxon>
        <taxon>Eurotatoria</taxon>
        <taxon>Bdelloidea</taxon>
        <taxon>Philodinida</taxon>
        <taxon>Philodinidae</taxon>
        <taxon>Rotaria</taxon>
    </lineage>
</organism>
<evidence type="ECO:0000256" key="1">
    <source>
        <dbReference type="ARBA" id="ARBA00006040"/>
    </source>
</evidence>
<dbReference type="AlphaFoldDB" id="A0A8S3GGT0"/>
<comment type="cofactor">
    <cofactor evidence="7">
        <name>Zn(2+)</name>
        <dbReference type="ChEBI" id="CHEBI:29105"/>
    </cofactor>
    <text evidence="7">Binds 1 zinc ion.</text>
</comment>
<dbReference type="Gene3D" id="1.10.1370.10">
    <property type="entry name" value="Neurolysin, domain 3"/>
    <property type="match status" value="1"/>
</dbReference>
<dbReference type="EMBL" id="CAJOBI010295626">
    <property type="protein sequence ID" value="CAF5162247.1"/>
    <property type="molecule type" value="Genomic_DNA"/>
</dbReference>
<dbReference type="SUPFAM" id="SSF55486">
    <property type="entry name" value="Metalloproteases ('zincins'), catalytic domain"/>
    <property type="match status" value="1"/>
</dbReference>
<evidence type="ECO:0000256" key="5">
    <source>
        <dbReference type="ARBA" id="ARBA00022833"/>
    </source>
</evidence>
<protein>
    <recommendedName>
        <fullName evidence="8">Peptidase M3A/M3B catalytic domain-containing protein</fullName>
    </recommendedName>
</protein>
<keyword evidence="2 7" id="KW-0645">Protease</keyword>
<evidence type="ECO:0000313" key="11">
    <source>
        <dbReference type="Proteomes" id="UP000676336"/>
    </source>
</evidence>
<dbReference type="Proteomes" id="UP000681720">
    <property type="component" value="Unassembled WGS sequence"/>
</dbReference>
<dbReference type="GO" id="GO:0004222">
    <property type="term" value="F:metalloendopeptidase activity"/>
    <property type="evidence" value="ECO:0007669"/>
    <property type="project" value="InterPro"/>
</dbReference>
<dbReference type="InterPro" id="IPR045090">
    <property type="entry name" value="Pept_M3A_M3B"/>
</dbReference>
<comment type="similarity">
    <text evidence="1 7">Belongs to the peptidase M3 family.</text>
</comment>
<dbReference type="GO" id="GO:0006508">
    <property type="term" value="P:proteolysis"/>
    <property type="evidence" value="ECO:0007669"/>
    <property type="project" value="UniProtKB-KW"/>
</dbReference>
<keyword evidence="6 7" id="KW-0482">Metalloprotease</keyword>
<evidence type="ECO:0000313" key="9">
    <source>
        <dbReference type="EMBL" id="CAF5093599.1"/>
    </source>
</evidence>
<dbReference type="PANTHER" id="PTHR11804:SF83">
    <property type="entry name" value="LD37516P"/>
    <property type="match status" value="1"/>
</dbReference>
<comment type="caution">
    <text evidence="10">The sequence shown here is derived from an EMBL/GenBank/DDBJ whole genome shotgun (WGS) entry which is preliminary data.</text>
</comment>
<evidence type="ECO:0000313" key="10">
    <source>
        <dbReference type="EMBL" id="CAF5162247.1"/>
    </source>
</evidence>
<dbReference type="Pfam" id="PF01432">
    <property type="entry name" value="Peptidase_M3"/>
    <property type="match status" value="1"/>
</dbReference>
<accession>A0A8S3GGT0</accession>
<evidence type="ECO:0000256" key="4">
    <source>
        <dbReference type="ARBA" id="ARBA00022801"/>
    </source>
</evidence>
<evidence type="ECO:0000256" key="3">
    <source>
        <dbReference type="ARBA" id="ARBA00022723"/>
    </source>
</evidence>
<proteinExistence type="inferred from homology"/>
<dbReference type="PANTHER" id="PTHR11804">
    <property type="entry name" value="PROTEASE M3 THIMET OLIGOPEPTIDASE-RELATED"/>
    <property type="match status" value="1"/>
</dbReference>
<dbReference type="InterPro" id="IPR001567">
    <property type="entry name" value="Pept_M3A_M3B_dom"/>
</dbReference>
<reference evidence="10" key="1">
    <citation type="submission" date="2021-02" db="EMBL/GenBank/DDBJ databases">
        <authorList>
            <person name="Nowell W R."/>
        </authorList>
    </citation>
    <scope>NUCLEOTIDE SEQUENCE</scope>
</reference>
<keyword evidence="5 7" id="KW-0862">Zinc</keyword>
<feature type="domain" description="Peptidase M3A/M3B catalytic" evidence="8">
    <location>
        <begin position="4"/>
        <end position="133"/>
    </location>
</feature>
<sequence length="137" mass="16057">MIAHDVLRQLYLSAFDLELHSNATNYYDAMTKLWSLFTSVPLHNRDFHPCSFEQIFSEQLASAYYSHKWSEMIACDLFNAFKEVGINDKDKIGALGKRFRETILARGGTIGMQELFREFRSRDPSYEHYVQQLTTQF</sequence>
<evidence type="ECO:0000256" key="2">
    <source>
        <dbReference type="ARBA" id="ARBA00022670"/>
    </source>
</evidence>
<dbReference type="GO" id="GO:0046872">
    <property type="term" value="F:metal ion binding"/>
    <property type="evidence" value="ECO:0007669"/>
    <property type="project" value="UniProtKB-UniRule"/>
</dbReference>
<evidence type="ECO:0000259" key="8">
    <source>
        <dbReference type="Pfam" id="PF01432"/>
    </source>
</evidence>
<name>A0A8S3GGT0_9BILA</name>
<evidence type="ECO:0000256" key="6">
    <source>
        <dbReference type="ARBA" id="ARBA00023049"/>
    </source>
</evidence>
<keyword evidence="3 7" id="KW-0479">Metal-binding</keyword>
<evidence type="ECO:0000256" key="7">
    <source>
        <dbReference type="RuleBase" id="RU003435"/>
    </source>
</evidence>
<keyword evidence="4 7" id="KW-0378">Hydrolase</keyword>
<gene>
    <name evidence="9" type="ORF">GIL414_LOCUS62352</name>
    <name evidence="10" type="ORF">SMN809_LOCUS64670</name>
</gene>
<dbReference type="InterPro" id="IPR024077">
    <property type="entry name" value="Neurolysin/TOP_dom2"/>
</dbReference>